<reference evidence="2 3" key="1">
    <citation type="journal article" date="2012" name="J. Bacteriol.">
        <title>Genome Sequence of "Candidatus Mycoplasma haemolamae" Strain Purdue, a Red Blood Cell Pathogen of Alpacas (Vicugna pacos) and Llamas (Lama glama).</title>
        <authorList>
            <person name="Guimaraes A.M."/>
            <person name="Toth B."/>
            <person name="Santos A.P."/>
            <person name="do Nascimento N.C."/>
            <person name="Kritchevsky J.E."/>
            <person name="Messick J.B."/>
        </authorList>
    </citation>
    <scope>NUCLEOTIDE SEQUENCE [LARGE SCALE GENOMIC DNA]</scope>
    <source>
        <strain evidence="2 3">Purdue</strain>
    </source>
</reference>
<protein>
    <submittedName>
        <fullName evidence="2">Uncharacterized protein</fullName>
    </submittedName>
</protein>
<proteinExistence type="predicted"/>
<feature type="region of interest" description="Disordered" evidence="1">
    <location>
        <begin position="71"/>
        <end position="116"/>
    </location>
</feature>
<dbReference type="EMBL" id="CP003731">
    <property type="protein sequence ID" value="AFO51901.1"/>
    <property type="molecule type" value="Genomic_DNA"/>
</dbReference>
<organism evidence="2 3">
    <name type="scientific">Mycoplasma haematolamae (strain Purdue)</name>
    <dbReference type="NCBI Taxonomy" id="1212765"/>
    <lineage>
        <taxon>Bacteria</taxon>
        <taxon>Bacillati</taxon>
        <taxon>Mycoplasmatota</taxon>
        <taxon>Mollicutes</taxon>
        <taxon>Mycoplasmataceae</taxon>
        <taxon>Mycoplasma</taxon>
    </lineage>
</organism>
<dbReference type="PATRIC" id="fig|1212765.3.peg.357"/>
<feature type="compositionally biased region" description="Basic and acidic residues" evidence="1">
    <location>
        <begin position="87"/>
        <end position="107"/>
    </location>
</feature>
<dbReference type="KEGG" id="mhl:MHLP_01605"/>
<name>I7CF76_MYCHA</name>
<feature type="region of interest" description="Disordered" evidence="1">
    <location>
        <begin position="132"/>
        <end position="157"/>
    </location>
</feature>
<dbReference type="HOGENOM" id="CLU_139119_0_0_14"/>
<sequence length="157" mass="17135">MGVVSLGSVGAVGTYLGPQLLGFDAFWFYHDREIEANKPVTYTIKTKNSDSQESSKKLSCSATDSKYTSLKIEKGTGSNPPNYKAKISCDSKEKKEELPKDTLKPSEEIDGLSCTRTENNIENQTYTCSVPDKTITLGTEPESPPSEKPASITLAWS</sequence>
<evidence type="ECO:0000313" key="3">
    <source>
        <dbReference type="Proteomes" id="UP000006502"/>
    </source>
</evidence>
<dbReference type="STRING" id="1212765.MHLP_01605"/>
<accession>I7CF76</accession>
<evidence type="ECO:0000313" key="2">
    <source>
        <dbReference type="EMBL" id="AFO51901.1"/>
    </source>
</evidence>
<dbReference type="Proteomes" id="UP000006502">
    <property type="component" value="Chromosome"/>
</dbReference>
<evidence type="ECO:0000256" key="1">
    <source>
        <dbReference type="SAM" id="MobiDB-lite"/>
    </source>
</evidence>
<keyword evidence="3" id="KW-1185">Reference proteome</keyword>
<dbReference type="AlphaFoldDB" id="I7CF76"/>
<reference evidence="3" key="2">
    <citation type="submission" date="2012-07" db="EMBL/GenBank/DDBJ databases">
        <title>Complete genome sequence of 'Candidatus Mycoplasma haemolamae'.</title>
        <authorList>
            <person name="Guimaraes A.M.S."/>
            <person name="Toth B."/>
            <person name="Santos A.P."/>
            <person name="Nascimento N.C."/>
            <person name="Sojka J.E."/>
            <person name="Messick J.B."/>
        </authorList>
    </citation>
    <scope>NUCLEOTIDE SEQUENCE [LARGE SCALE GENOMIC DNA]</scope>
    <source>
        <strain evidence="3">Purdue</strain>
    </source>
</reference>
<gene>
    <name evidence="2" type="ordered locus">MHLP_01605</name>
</gene>